<evidence type="ECO:0000256" key="4">
    <source>
        <dbReference type="ARBA" id="ARBA00022989"/>
    </source>
</evidence>
<comment type="caution">
    <text evidence="7">The sequence shown here is derived from an EMBL/GenBank/DDBJ whole genome shotgun (WGS) entry which is preliminary data.</text>
</comment>
<sequence>MSDPTNHTNDHGHGLSHVMSIPMMLGTFAGLIALTGLTVFIAEEVELNGLDIWVAMVIATAKALLVAAFFMHLWYDKAFNVLLLIFSLFFVSLFFGATLLDSEQYEPQIQKYYNATAKTE</sequence>
<evidence type="ECO:0000256" key="2">
    <source>
        <dbReference type="ARBA" id="ARBA00022475"/>
    </source>
</evidence>
<dbReference type="AlphaFoldDB" id="A0A2S8GC47"/>
<dbReference type="Proteomes" id="UP000237819">
    <property type="component" value="Unassembled WGS sequence"/>
</dbReference>
<dbReference type="OrthoDB" id="282123at2"/>
<feature type="transmembrane region" description="Helical" evidence="6">
    <location>
        <begin position="53"/>
        <end position="75"/>
    </location>
</feature>
<name>A0A2S8GC47_9BACT</name>
<evidence type="ECO:0000256" key="6">
    <source>
        <dbReference type="SAM" id="Phobius"/>
    </source>
</evidence>
<dbReference type="RefSeq" id="WP_105338570.1">
    <property type="nucleotide sequence ID" value="NZ_PUHZ01000025.1"/>
</dbReference>
<gene>
    <name evidence="7" type="ORF">C5Y93_26915</name>
</gene>
<keyword evidence="5 6" id="KW-0472">Membrane</keyword>
<evidence type="ECO:0000313" key="8">
    <source>
        <dbReference type="Proteomes" id="UP000237819"/>
    </source>
</evidence>
<comment type="subcellular location">
    <subcellularLocation>
        <location evidence="1">Cell membrane</location>
        <topology evidence="1">Multi-pass membrane protein</topology>
    </subcellularLocation>
</comment>
<keyword evidence="3 6" id="KW-0812">Transmembrane</keyword>
<evidence type="ECO:0000256" key="5">
    <source>
        <dbReference type="ARBA" id="ARBA00023136"/>
    </source>
</evidence>
<dbReference type="Pfam" id="PF03626">
    <property type="entry name" value="COX4_pro"/>
    <property type="match status" value="1"/>
</dbReference>
<evidence type="ECO:0000256" key="1">
    <source>
        <dbReference type="ARBA" id="ARBA00004651"/>
    </source>
</evidence>
<dbReference type="InterPro" id="IPR011743">
    <property type="entry name" value="Caa3_sub_IV"/>
</dbReference>
<keyword evidence="2" id="KW-1003">Cell membrane</keyword>
<reference evidence="7 8" key="1">
    <citation type="submission" date="2018-02" db="EMBL/GenBank/DDBJ databases">
        <title>Comparative genomes isolates from brazilian mangrove.</title>
        <authorList>
            <person name="Araujo J.E."/>
            <person name="Taketani R.G."/>
            <person name="Silva M.C.P."/>
            <person name="Loureco M.V."/>
            <person name="Andreote F.D."/>
        </authorList>
    </citation>
    <scope>NUCLEOTIDE SEQUENCE [LARGE SCALE GENOMIC DNA]</scope>
    <source>
        <strain evidence="7 8">Nap-Phe MGV</strain>
    </source>
</reference>
<dbReference type="GO" id="GO:0005886">
    <property type="term" value="C:plasma membrane"/>
    <property type="evidence" value="ECO:0007669"/>
    <property type="project" value="UniProtKB-SubCell"/>
</dbReference>
<proteinExistence type="predicted"/>
<accession>A0A2S8GC47</accession>
<evidence type="ECO:0000256" key="3">
    <source>
        <dbReference type="ARBA" id="ARBA00022692"/>
    </source>
</evidence>
<keyword evidence="4 6" id="KW-1133">Transmembrane helix</keyword>
<evidence type="ECO:0000313" key="7">
    <source>
        <dbReference type="EMBL" id="PQO41993.1"/>
    </source>
</evidence>
<organism evidence="7 8">
    <name type="scientific">Blastopirellula marina</name>
    <dbReference type="NCBI Taxonomy" id="124"/>
    <lineage>
        <taxon>Bacteria</taxon>
        <taxon>Pseudomonadati</taxon>
        <taxon>Planctomycetota</taxon>
        <taxon>Planctomycetia</taxon>
        <taxon>Pirellulales</taxon>
        <taxon>Pirellulaceae</taxon>
        <taxon>Blastopirellula</taxon>
    </lineage>
</organism>
<feature type="transmembrane region" description="Helical" evidence="6">
    <location>
        <begin position="81"/>
        <end position="100"/>
    </location>
</feature>
<dbReference type="NCBIfam" id="TIGR02229">
    <property type="entry name" value="caa3_sub_IV"/>
    <property type="match status" value="1"/>
</dbReference>
<dbReference type="InterPro" id="IPR005171">
    <property type="entry name" value="Cyt_c_oxidase_su4_prok"/>
</dbReference>
<dbReference type="EMBL" id="PUHZ01000025">
    <property type="protein sequence ID" value="PQO41993.1"/>
    <property type="molecule type" value="Genomic_DNA"/>
</dbReference>
<protein>
    <submittedName>
        <fullName evidence="7">Caa(3)-type oxidase subunit IV</fullName>
    </submittedName>
</protein>
<feature type="transmembrane region" description="Helical" evidence="6">
    <location>
        <begin position="20"/>
        <end position="41"/>
    </location>
</feature>